<evidence type="ECO:0000256" key="1">
    <source>
        <dbReference type="SAM" id="Phobius"/>
    </source>
</evidence>
<reference evidence="2 3" key="1">
    <citation type="submission" date="2020-01" db="EMBL/GenBank/DDBJ databases">
        <title>Leptobacterium flavescens.</title>
        <authorList>
            <person name="Wang G."/>
        </authorList>
    </citation>
    <scope>NUCLEOTIDE SEQUENCE [LARGE SCALE GENOMIC DNA]</scope>
    <source>
        <strain evidence="2 3">KCTC 22160</strain>
    </source>
</reference>
<gene>
    <name evidence="2" type="ORF">GWK08_12795</name>
</gene>
<accession>A0A6P0UU22</accession>
<protein>
    <submittedName>
        <fullName evidence="2">DUF1761 family protein</fullName>
    </submittedName>
</protein>
<evidence type="ECO:0000313" key="2">
    <source>
        <dbReference type="EMBL" id="NER14323.1"/>
    </source>
</evidence>
<evidence type="ECO:0000313" key="3">
    <source>
        <dbReference type="Proteomes" id="UP000468581"/>
    </source>
</evidence>
<dbReference type="InterPro" id="IPR013879">
    <property type="entry name" value="DUF1761"/>
</dbReference>
<keyword evidence="3" id="KW-1185">Reference proteome</keyword>
<keyword evidence="1" id="KW-0812">Transmembrane</keyword>
<organism evidence="2 3">
    <name type="scientific">Leptobacterium flavescens</name>
    <dbReference type="NCBI Taxonomy" id="472055"/>
    <lineage>
        <taxon>Bacteria</taxon>
        <taxon>Pseudomonadati</taxon>
        <taxon>Bacteroidota</taxon>
        <taxon>Flavobacteriia</taxon>
        <taxon>Flavobacteriales</taxon>
        <taxon>Flavobacteriaceae</taxon>
        <taxon>Leptobacterium</taxon>
    </lineage>
</organism>
<feature type="transmembrane region" description="Helical" evidence="1">
    <location>
        <begin position="6"/>
        <end position="32"/>
    </location>
</feature>
<keyword evidence="1" id="KW-1133">Transmembrane helix</keyword>
<dbReference type="Proteomes" id="UP000468581">
    <property type="component" value="Unassembled WGS sequence"/>
</dbReference>
<dbReference type="Pfam" id="PF08570">
    <property type="entry name" value="DUF1761"/>
    <property type="match status" value="1"/>
</dbReference>
<proteinExistence type="predicted"/>
<name>A0A6P0UU22_9FLAO</name>
<feature type="transmembrane region" description="Helical" evidence="1">
    <location>
        <begin position="112"/>
        <end position="134"/>
    </location>
</feature>
<sequence length="135" mass="15363">MENITINHFAVLACAAANLLVGAVWYSPVLFYKAWKKENNLTDDHFKGLNFGKMYTISFLLSLIISYNMAFFLGDATTDWKWGLTAGFLTGFGWAATIFAVIALFELKSWRYILINGGYIVFYFSLIGFILGIWR</sequence>
<dbReference type="EMBL" id="JAABOO010000003">
    <property type="protein sequence ID" value="NER14323.1"/>
    <property type="molecule type" value="Genomic_DNA"/>
</dbReference>
<dbReference type="AlphaFoldDB" id="A0A6P0UU22"/>
<feature type="transmembrane region" description="Helical" evidence="1">
    <location>
        <begin position="86"/>
        <end position="105"/>
    </location>
</feature>
<dbReference type="RefSeq" id="WP_163607613.1">
    <property type="nucleotide sequence ID" value="NZ_JAABOO010000003.1"/>
</dbReference>
<comment type="caution">
    <text evidence="2">The sequence shown here is derived from an EMBL/GenBank/DDBJ whole genome shotgun (WGS) entry which is preliminary data.</text>
</comment>
<feature type="transmembrane region" description="Helical" evidence="1">
    <location>
        <begin position="53"/>
        <end position="74"/>
    </location>
</feature>
<keyword evidence="1" id="KW-0472">Membrane</keyword>